<dbReference type="AlphaFoldDB" id="A0AAV0UPU5"/>
<feature type="compositionally biased region" description="Basic and acidic residues" evidence="1">
    <location>
        <begin position="897"/>
        <end position="910"/>
    </location>
</feature>
<gene>
    <name evidence="2" type="ORF">HBR001_LOCUS7278</name>
</gene>
<feature type="region of interest" description="Disordered" evidence="1">
    <location>
        <begin position="363"/>
        <end position="445"/>
    </location>
</feature>
<feature type="compositionally biased region" description="Basic and acidic residues" evidence="1">
    <location>
        <begin position="380"/>
        <end position="397"/>
    </location>
</feature>
<evidence type="ECO:0000313" key="3">
    <source>
        <dbReference type="Proteomes" id="UP001162031"/>
    </source>
</evidence>
<feature type="compositionally biased region" description="Basic and acidic residues" evidence="1">
    <location>
        <begin position="877"/>
        <end position="888"/>
    </location>
</feature>
<dbReference type="Proteomes" id="UP001162031">
    <property type="component" value="Unassembled WGS sequence"/>
</dbReference>
<feature type="compositionally biased region" description="Basic residues" evidence="1">
    <location>
        <begin position="68"/>
        <end position="77"/>
    </location>
</feature>
<feature type="compositionally biased region" description="Basic and acidic residues" evidence="1">
    <location>
        <begin position="136"/>
        <end position="166"/>
    </location>
</feature>
<keyword evidence="3" id="KW-1185">Reference proteome</keyword>
<evidence type="ECO:0000313" key="2">
    <source>
        <dbReference type="EMBL" id="CAI5737805.1"/>
    </source>
</evidence>
<comment type="caution">
    <text evidence="2">The sequence shown here is derived from an EMBL/GenBank/DDBJ whole genome shotgun (WGS) entry which is preliminary data.</text>
</comment>
<feature type="region of interest" description="Disordered" evidence="1">
    <location>
        <begin position="813"/>
        <end position="923"/>
    </location>
</feature>
<feature type="compositionally biased region" description="Basic and acidic residues" evidence="1">
    <location>
        <begin position="847"/>
        <end position="866"/>
    </location>
</feature>
<dbReference type="EMBL" id="CANTFL010001350">
    <property type="protein sequence ID" value="CAI5737805.1"/>
    <property type="molecule type" value="Genomic_DNA"/>
</dbReference>
<organism evidence="2 3">
    <name type="scientific">Hyaloperonospora brassicae</name>
    <name type="common">Brassica downy mildew</name>
    <name type="synonym">Peronospora brassicae</name>
    <dbReference type="NCBI Taxonomy" id="162125"/>
    <lineage>
        <taxon>Eukaryota</taxon>
        <taxon>Sar</taxon>
        <taxon>Stramenopiles</taxon>
        <taxon>Oomycota</taxon>
        <taxon>Peronosporomycetes</taxon>
        <taxon>Peronosporales</taxon>
        <taxon>Peronosporaceae</taxon>
        <taxon>Hyaloperonospora</taxon>
    </lineage>
</organism>
<protein>
    <submittedName>
        <fullName evidence="2">Uncharacterized protein</fullName>
    </submittedName>
</protein>
<evidence type="ECO:0000256" key="1">
    <source>
        <dbReference type="SAM" id="MobiDB-lite"/>
    </source>
</evidence>
<name>A0AAV0UPU5_HYABA</name>
<feature type="compositionally biased region" description="Basic residues" evidence="1">
    <location>
        <begin position="49"/>
        <end position="58"/>
    </location>
</feature>
<accession>A0AAV0UPU5</accession>
<feature type="compositionally biased region" description="Basic and acidic residues" evidence="1">
    <location>
        <begin position="431"/>
        <end position="445"/>
    </location>
</feature>
<proteinExistence type="predicted"/>
<sequence length="923" mass="102252">MAAETPDAASFKKRLPWLKRLQGDLDDDDSSDSSLPMTEPTPKLAVRPTKQKTTTKKKTMLETEGKSYKRAKTKRQVPTREDSDGASSNDSDADRHTKKRLLKKKNDETSSFMRRKRRTEAVKEVSPRNKLKKLSIKHDRSRAVEEQRTQKLHDRRSSAGRSDDMAISKSRREKPYEVRRKKEKTCDVADRLFQKKAQGLICSEADVKGKRDYRIRLSPQPMTDGISFVEERAEKCKLLKNTGAKMAEKTCKGATSPDVAVSDDASGLVKCDGRDTVTTDLGSTVDFTSVPVNNDGTQDSVLKSVNPDQMDEDNGCFPAAVGEKIDGCVQPERLGNLFSVSRELKEPEACMPAEGAGTIATLNTSGEADAGPKSVVAESVPHDPSRPHSKDKMDKQPEPAALAAPERGSNEANNKQNLESSVITPSAESLPKNEDGSGKHGDEKNCRTMALHTKPTVCEETKKERVSAVSYAGSFIIPKRSSGNSCSADETVILPVNRARDIRARGMTDTRSVIPSKHTAVPSLSCVDRCSKFSAVDVVHPSAKRSKNPVPIGAASSCSQDRALLRLSRSRNSIYMAVGELALGATDLRSSKELQTRMMGYEVYDVDGKVLPDLISRYSCATSGEMTSSRKLYTASFFGVSLAPPIAADKTSAAAVKCGSGESGTRNVSCYEELRFGRPEDREFYQQKMYGTAFVPQNLRGQITLVVRNARFERKSTGIRFNQDRDREDFAVSLSKRYTLGKSVPRCEISRDNWLKMMKNQLGSVYLHYYNREDGERASQIFHDDIGHLLELRLKLKAGAVLKEESSCQAARPKLHVSPCRSLSSERSKPESSPLLSQNGGAITPPRQRERRIASKGDDRLSKIDRNAPPPIGPCDRYMERRDNRKYEPGGVFDNNTYDRRSHVDTRHGGYDAYGGGRRSRPR</sequence>
<feature type="region of interest" description="Disordered" evidence="1">
    <location>
        <begin position="22"/>
        <end position="181"/>
    </location>
</feature>
<feature type="compositionally biased region" description="Polar residues" evidence="1">
    <location>
        <begin position="410"/>
        <end position="427"/>
    </location>
</feature>
<reference evidence="2" key="1">
    <citation type="submission" date="2022-12" db="EMBL/GenBank/DDBJ databases">
        <authorList>
            <person name="Webb A."/>
        </authorList>
    </citation>
    <scope>NUCLEOTIDE SEQUENCE</scope>
    <source>
        <strain evidence="2">Hp1</strain>
    </source>
</reference>